<protein>
    <submittedName>
        <fullName evidence="1">Uncharacterized protein</fullName>
    </submittedName>
</protein>
<proteinExistence type="predicted"/>
<accession>A0A8R1ELG0</accession>
<dbReference type="AlphaFoldDB" id="A0A8R1ELG0"/>
<dbReference type="Proteomes" id="UP000005237">
    <property type="component" value="Unassembled WGS sequence"/>
</dbReference>
<sequence>MFNSLLAVYRKLTVLCAHIAQVCPDLGAREIRPCTSLSRVASWLGSARLGSARRDKPSPLLSISLTLTLYVYSSIDL</sequence>
<dbReference type="EnsemblMetazoa" id="CJA36493.1">
    <property type="protein sequence ID" value="CJA36493.1"/>
    <property type="gene ID" value="WBGene00212340"/>
</dbReference>
<keyword evidence="2" id="KW-1185">Reference proteome</keyword>
<reference evidence="1" key="2">
    <citation type="submission" date="2022-06" db="UniProtKB">
        <authorList>
            <consortium name="EnsemblMetazoa"/>
        </authorList>
    </citation>
    <scope>IDENTIFICATION</scope>
    <source>
        <strain evidence="1">DF5081</strain>
    </source>
</reference>
<evidence type="ECO:0000313" key="1">
    <source>
        <dbReference type="EnsemblMetazoa" id="CJA36493.1"/>
    </source>
</evidence>
<reference evidence="2" key="1">
    <citation type="submission" date="2010-08" db="EMBL/GenBank/DDBJ databases">
        <authorList>
            <consortium name="Caenorhabditis japonica Sequencing Consortium"/>
            <person name="Wilson R.K."/>
        </authorList>
    </citation>
    <scope>NUCLEOTIDE SEQUENCE [LARGE SCALE GENOMIC DNA]</scope>
    <source>
        <strain evidence="2">DF5081</strain>
    </source>
</reference>
<evidence type="ECO:0000313" key="2">
    <source>
        <dbReference type="Proteomes" id="UP000005237"/>
    </source>
</evidence>
<name>A0A8R1ELG0_CAEJA</name>
<organism evidence="1 2">
    <name type="scientific">Caenorhabditis japonica</name>
    <dbReference type="NCBI Taxonomy" id="281687"/>
    <lineage>
        <taxon>Eukaryota</taxon>
        <taxon>Metazoa</taxon>
        <taxon>Ecdysozoa</taxon>
        <taxon>Nematoda</taxon>
        <taxon>Chromadorea</taxon>
        <taxon>Rhabditida</taxon>
        <taxon>Rhabditina</taxon>
        <taxon>Rhabditomorpha</taxon>
        <taxon>Rhabditoidea</taxon>
        <taxon>Rhabditidae</taxon>
        <taxon>Peloderinae</taxon>
        <taxon>Caenorhabditis</taxon>
    </lineage>
</organism>